<dbReference type="Proteomes" id="UP001057753">
    <property type="component" value="Unassembled WGS sequence"/>
</dbReference>
<gene>
    <name evidence="2" type="ORF">HXA33_14130</name>
</gene>
<feature type="signal peptide" evidence="1">
    <location>
        <begin position="1"/>
        <end position="21"/>
    </location>
</feature>
<dbReference type="RefSeq" id="WP_257822078.1">
    <property type="nucleotide sequence ID" value="NZ_JABXYM010000001.1"/>
</dbReference>
<evidence type="ECO:0000256" key="1">
    <source>
        <dbReference type="SAM" id="SignalP"/>
    </source>
</evidence>
<evidence type="ECO:0000313" key="3">
    <source>
        <dbReference type="Proteomes" id="UP001057753"/>
    </source>
</evidence>
<dbReference type="AlphaFoldDB" id="A0A9Q4B3K8"/>
<organism evidence="2 3">
    <name type="scientific">Salipaludibacillus agaradhaerens</name>
    <name type="common">Bacillus agaradhaerens</name>
    <dbReference type="NCBI Taxonomy" id="76935"/>
    <lineage>
        <taxon>Bacteria</taxon>
        <taxon>Bacillati</taxon>
        <taxon>Bacillota</taxon>
        <taxon>Bacilli</taxon>
        <taxon>Bacillales</taxon>
        <taxon>Bacillaceae</taxon>
    </lineage>
</organism>
<keyword evidence="1" id="KW-0732">Signal</keyword>
<feature type="chain" id="PRO_5040310521" evidence="1">
    <location>
        <begin position="22"/>
        <end position="195"/>
    </location>
</feature>
<dbReference type="EMBL" id="JABXYM010000001">
    <property type="protein sequence ID" value="MCR6097686.1"/>
    <property type="molecule type" value="Genomic_DNA"/>
</dbReference>
<keyword evidence="3" id="KW-1185">Reference proteome</keyword>
<name>A0A9Q4B3K8_SALAG</name>
<comment type="caution">
    <text evidence="2">The sequence shown here is derived from an EMBL/GenBank/DDBJ whole genome shotgun (WGS) entry which is preliminary data.</text>
</comment>
<sequence>MKCLLLLIAILLVVSSVTTSASTAKSSTDLESIDALELEEILEENDILIGKEPYVVKHVVEDLPHVEINGGMIRTLNYSKSNVKKTTEWSSFRRISDKISTGSEGGSISSNRITTFGTVASGSYANLGFSLKKSKSSSMGYTLNVSKNYRVYLGYRVKYNVEKGTRITKTGKAVRDRSSYKIKTPIYGEYKWIRY</sequence>
<reference evidence="2" key="1">
    <citation type="submission" date="2020-06" db="EMBL/GenBank/DDBJ databases">
        <title>Insight into the genomes of haloalkaliphilic bacilli from Kenyan soda lakes.</title>
        <authorList>
            <person name="Mwirichia R."/>
            <person name="Villamizar G.C."/>
            <person name="Poehlein A."/>
            <person name="Mugweru J."/>
            <person name="Kipnyargis A."/>
            <person name="Kiplimo D."/>
            <person name="Orwa P."/>
            <person name="Daniel R."/>
        </authorList>
    </citation>
    <scope>NUCLEOTIDE SEQUENCE</scope>
    <source>
        <strain evidence="2">B1096_S55</strain>
    </source>
</reference>
<evidence type="ECO:0000313" key="2">
    <source>
        <dbReference type="EMBL" id="MCR6097686.1"/>
    </source>
</evidence>
<proteinExistence type="predicted"/>
<accession>A0A9Q4B3K8</accession>
<protein>
    <submittedName>
        <fullName evidence="2">Uncharacterized protein</fullName>
    </submittedName>
</protein>